<gene>
    <name evidence="9" type="ORF">C8F04DRAFT_640124</name>
</gene>
<keyword evidence="3 6" id="KW-0518">Myosin</keyword>
<evidence type="ECO:0000256" key="1">
    <source>
        <dbReference type="ARBA" id="ARBA00022741"/>
    </source>
</evidence>
<proteinExistence type="inferred from homology"/>
<evidence type="ECO:0000256" key="7">
    <source>
        <dbReference type="SAM" id="MobiDB-lite"/>
    </source>
</evidence>
<accession>A0AAD6SUK5</accession>
<reference evidence="9" key="1">
    <citation type="submission" date="2023-03" db="EMBL/GenBank/DDBJ databases">
        <title>Massive genome expansion in bonnet fungi (Mycena s.s.) driven by repeated elements and novel gene families across ecological guilds.</title>
        <authorList>
            <consortium name="Lawrence Berkeley National Laboratory"/>
            <person name="Harder C.B."/>
            <person name="Miyauchi S."/>
            <person name="Viragh M."/>
            <person name="Kuo A."/>
            <person name="Thoen E."/>
            <person name="Andreopoulos B."/>
            <person name="Lu D."/>
            <person name="Skrede I."/>
            <person name="Drula E."/>
            <person name="Henrissat B."/>
            <person name="Morin E."/>
            <person name="Kohler A."/>
            <person name="Barry K."/>
            <person name="LaButti K."/>
            <person name="Morin E."/>
            <person name="Salamov A."/>
            <person name="Lipzen A."/>
            <person name="Mereny Z."/>
            <person name="Hegedus B."/>
            <person name="Baldrian P."/>
            <person name="Stursova M."/>
            <person name="Weitz H."/>
            <person name="Taylor A."/>
            <person name="Grigoriev I.V."/>
            <person name="Nagy L.G."/>
            <person name="Martin F."/>
            <person name="Kauserud H."/>
        </authorList>
    </citation>
    <scope>NUCLEOTIDE SEQUENCE</scope>
    <source>
        <strain evidence="9">CBHHK200</strain>
    </source>
</reference>
<dbReference type="GO" id="GO:0016787">
    <property type="term" value="F:hydrolase activity"/>
    <property type="evidence" value="ECO:0007669"/>
    <property type="project" value="UniProtKB-KW"/>
</dbReference>
<keyword evidence="2" id="KW-0067">ATP-binding</keyword>
<keyword evidence="4" id="KW-0505">Motor protein</keyword>
<dbReference type="GO" id="GO:0005737">
    <property type="term" value="C:cytoplasm"/>
    <property type="evidence" value="ECO:0007669"/>
    <property type="project" value="TreeGrafter"/>
</dbReference>
<comment type="caution">
    <text evidence="6">Lacks conserved residue(s) required for the propagation of feature annotation.</text>
</comment>
<dbReference type="InterPro" id="IPR027417">
    <property type="entry name" value="P-loop_NTPase"/>
</dbReference>
<organism evidence="9 10">
    <name type="scientific">Mycena alexandri</name>
    <dbReference type="NCBI Taxonomy" id="1745969"/>
    <lineage>
        <taxon>Eukaryota</taxon>
        <taxon>Fungi</taxon>
        <taxon>Dikarya</taxon>
        <taxon>Basidiomycota</taxon>
        <taxon>Agaricomycotina</taxon>
        <taxon>Agaricomycetes</taxon>
        <taxon>Agaricomycetidae</taxon>
        <taxon>Agaricales</taxon>
        <taxon>Marasmiineae</taxon>
        <taxon>Mycenaceae</taxon>
        <taxon>Mycena</taxon>
    </lineage>
</organism>
<name>A0AAD6SUK5_9AGAR</name>
<evidence type="ECO:0000313" key="10">
    <source>
        <dbReference type="Proteomes" id="UP001218188"/>
    </source>
</evidence>
<dbReference type="Gene3D" id="3.40.850.10">
    <property type="entry name" value="Kinesin motor domain"/>
    <property type="match status" value="1"/>
</dbReference>
<comment type="caution">
    <text evidence="9">The sequence shown here is derived from an EMBL/GenBank/DDBJ whole genome shotgun (WGS) entry which is preliminary data.</text>
</comment>
<dbReference type="GO" id="GO:0005524">
    <property type="term" value="F:ATP binding"/>
    <property type="evidence" value="ECO:0007669"/>
    <property type="project" value="UniProtKB-KW"/>
</dbReference>
<evidence type="ECO:0000256" key="4">
    <source>
        <dbReference type="ARBA" id="ARBA00023175"/>
    </source>
</evidence>
<sequence>MGCNCPLPHCVVFSGLAFALLRRDNNITATLHCNRASTRCRRTYSSSRIMRTNTRRRCRTRLSSLEKQRVANPKIGASPSRPSSSSASYPQAKKAPNSAPVPVSESVLNSFGNARTLFNLNASRFGKYTELQFSERGRLVRMKTLDYYLERNRASGAPNGEPNFHIFYYLVAGATSEERQHLHLLDKTTYWYLGQHRSTSAAPSNGGLRVQPADDSARFGRLAC</sequence>
<evidence type="ECO:0000313" key="9">
    <source>
        <dbReference type="EMBL" id="KAJ7032935.1"/>
    </source>
</evidence>
<evidence type="ECO:0000256" key="3">
    <source>
        <dbReference type="ARBA" id="ARBA00023123"/>
    </source>
</evidence>
<evidence type="ECO:0000256" key="2">
    <source>
        <dbReference type="ARBA" id="ARBA00022840"/>
    </source>
</evidence>
<dbReference type="GO" id="GO:0016459">
    <property type="term" value="C:myosin complex"/>
    <property type="evidence" value="ECO:0007669"/>
    <property type="project" value="UniProtKB-KW"/>
</dbReference>
<feature type="compositionally biased region" description="Low complexity" evidence="7">
    <location>
        <begin position="77"/>
        <end position="96"/>
    </location>
</feature>
<dbReference type="SUPFAM" id="SSF52540">
    <property type="entry name" value="P-loop containing nucleoside triphosphate hydrolases"/>
    <property type="match status" value="1"/>
</dbReference>
<dbReference type="PANTHER" id="PTHR13140">
    <property type="entry name" value="MYOSIN"/>
    <property type="match status" value="1"/>
</dbReference>
<comment type="similarity">
    <text evidence="6">Belongs to the TRAFAC class myosin-kinesin ATPase superfamily. Myosin family.</text>
</comment>
<dbReference type="InterPro" id="IPR001609">
    <property type="entry name" value="Myosin_head_motor_dom-like"/>
</dbReference>
<dbReference type="PANTHER" id="PTHR13140:SF550">
    <property type="entry name" value="MYOSIN-IIIB ISOFORM X1"/>
    <property type="match status" value="1"/>
</dbReference>
<dbReference type="GO" id="GO:0007015">
    <property type="term" value="P:actin filament organization"/>
    <property type="evidence" value="ECO:0007669"/>
    <property type="project" value="TreeGrafter"/>
</dbReference>
<evidence type="ECO:0000256" key="6">
    <source>
        <dbReference type="PROSITE-ProRule" id="PRU00782"/>
    </source>
</evidence>
<evidence type="ECO:0000256" key="5">
    <source>
        <dbReference type="ARBA" id="ARBA00023203"/>
    </source>
</evidence>
<dbReference type="GO" id="GO:0051015">
    <property type="term" value="F:actin filament binding"/>
    <property type="evidence" value="ECO:0007669"/>
    <property type="project" value="TreeGrafter"/>
</dbReference>
<dbReference type="EMBL" id="JARJCM010000069">
    <property type="protein sequence ID" value="KAJ7032935.1"/>
    <property type="molecule type" value="Genomic_DNA"/>
</dbReference>
<dbReference type="GO" id="GO:0016020">
    <property type="term" value="C:membrane"/>
    <property type="evidence" value="ECO:0007669"/>
    <property type="project" value="TreeGrafter"/>
</dbReference>
<dbReference type="InterPro" id="IPR036961">
    <property type="entry name" value="Kinesin_motor_dom_sf"/>
</dbReference>
<dbReference type="AlphaFoldDB" id="A0AAD6SUK5"/>
<keyword evidence="5 6" id="KW-0009">Actin-binding</keyword>
<dbReference type="GO" id="GO:0000146">
    <property type="term" value="F:microfilament motor activity"/>
    <property type="evidence" value="ECO:0007669"/>
    <property type="project" value="TreeGrafter"/>
</dbReference>
<keyword evidence="10" id="KW-1185">Reference proteome</keyword>
<keyword evidence="9" id="KW-0378">Hydrolase</keyword>
<dbReference type="PROSITE" id="PS51456">
    <property type="entry name" value="MYOSIN_MOTOR"/>
    <property type="match status" value="1"/>
</dbReference>
<feature type="domain" description="Myosin motor" evidence="8">
    <location>
        <begin position="1"/>
        <end position="224"/>
    </location>
</feature>
<keyword evidence="1" id="KW-0547">Nucleotide-binding</keyword>
<feature type="region of interest" description="Disordered" evidence="7">
    <location>
        <begin position="63"/>
        <end position="101"/>
    </location>
</feature>
<protein>
    <submittedName>
        <fullName evidence="9">P-loop containing nucleoside triphosphate hydrolase protein</fullName>
    </submittedName>
</protein>
<dbReference type="Proteomes" id="UP001218188">
    <property type="component" value="Unassembled WGS sequence"/>
</dbReference>
<dbReference type="Pfam" id="PF00063">
    <property type="entry name" value="Myosin_head"/>
    <property type="match status" value="1"/>
</dbReference>
<evidence type="ECO:0000259" key="8">
    <source>
        <dbReference type="PROSITE" id="PS51456"/>
    </source>
</evidence>